<protein>
    <recommendedName>
        <fullName evidence="1">KilA-N domain-containing protein</fullName>
    </recommendedName>
</protein>
<dbReference type="EMBL" id="MHRT01000005">
    <property type="protein sequence ID" value="OHA29286.1"/>
    <property type="molecule type" value="Genomic_DNA"/>
</dbReference>
<sequence>MIKKIVVQDISIGFTSHLAGDFISLSDIARYKDNEKTDYILQNWIRTRSTIEFLGLWERIHNPTFNSIEFDGFKNKAGLNSFSLTPKRWINETSAIGLISKSGRYGGTYGHMDIAFEFASWISPEFELYLIKEFQRLKIEENEKIATGWDLKRLLAKVNYKIHTDAIRKHIIPQKISQNIRLQKLNKIAIFQMESLVNNLSVKKISEKIGDIKSLKQ</sequence>
<evidence type="ECO:0000259" key="1">
    <source>
        <dbReference type="PROSITE" id="PS51301"/>
    </source>
</evidence>
<dbReference type="Pfam" id="PF04383">
    <property type="entry name" value="KilA-N"/>
    <property type="match status" value="1"/>
</dbReference>
<dbReference type="Proteomes" id="UP000178089">
    <property type="component" value="Unassembled WGS sequence"/>
</dbReference>
<name>A0A1G2MZH4_9BACT</name>
<reference evidence="2 3" key="1">
    <citation type="journal article" date="2016" name="Nat. Commun.">
        <title>Thousands of microbial genomes shed light on interconnected biogeochemical processes in an aquifer system.</title>
        <authorList>
            <person name="Anantharaman K."/>
            <person name="Brown C.T."/>
            <person name="Hug L.A."/>
            <person name="Sharon I."/>
            <person name="Castelle C.J."/>
            <person name="Probst A.J."/>
            <person name="Thomas B.C."/>
            <person name="Singh A."/>
            <person name="Wilkins M.J."/>
            <person name="Karaoz U."/>
            <person name="Brodie E.L."/>
            <person name="Williams K.H."/>
            <person name="Hubbard S.S."/>
            <person name="Banfield J.F."/>
        </authorList>
    </citation>
    <scope>NUCLEOTIDE SEQUENCE [LARGE SCALE GENOMIC DNA]</scope>
</reference>
<feature type="domain" description="KilA-N" evidence="1">
    <location>
        <begin position="1"/>
        <end position="137"/>
    </location>
</feature>
<dbReference type="InterPro" id="IPR018004">
    <property type="entry name" value="KilA/APSES_HTH"/>
</dbReference>
<organism evidence="2 3">
    <name type="scientific">Candidatus Taylorbacteria bacterium RIFCSPHIGHO2_12_FULL_45_16</name>
    <dbReference type="NCBI Taxonomy" id="1802315"/>
    <lineage>
        <taxon>Bacteria</taxon>
        <taxon>Candidatus Tayloriibacteriota</taxon>
    </lineage>
</organism>
<accession>A0A1G2MZH4</accession>
<evidence type="ECO:0000313" key="3">
    <source>
        <dbReference type="Proteomes" id="UP000178089"/>
    </source>
</evidence>
<dbReference type="STRING" id="1802315.A3F51_01585"/>
<comment type="caution">
    <text evidence="2">The sequence shown here is derived from an EMBL/GenBank/DDBJ whole genome shotgun (WGS) entry which is preliminary data.</text>
</comment>
<evidence type="ECO:0000313" key="2">
    <source>
        <dbReference type="EMBL" id="OHA29286.1"/>
    </source>
</evidence>
<dbReference type="PROSITE" id="PS51301">
    <property type="entry name" value="KILA_N"/>
    <property type="match status" value="1"/>
</dbReference>
<dbReference type="SMART" id="SM01252">
    <property type="entry name" value="KilA-N"/>
    <property type="match status" value="1"/>
</dbReference>
<proteinExistence type="predicted"/>
<gene>
    <name evidence="2" type="ORF">A3F51_01585</name>
</gene>
<dbReference type="AlphaFoldDB" id="A0A1G2MZH4"/>
<dbReference type="InterPro" id="IPR017880">
    <property type="entry name" value="KilA_N"/>
</dbReference>